<sequence length="313" mass="34988">MLFSKKYRIHFIFNLIICAILSGSLISVIALDWREPNKQVEKNSQIASTSGNFDFFNVDDEKKLIPQGINKSSDEVDEKEFLIKSKDALNENQQATLDIKATVEAKDHGFNDPEKIQTLNNLLNQAAAVKIQHFIVDTKNNETELNENTQVKGEFRVKTKVWLDDQVLGESQNQAAFNLLKQAATNSDFSLSFSHSLKLNNDIWHDQIEHVWDIKLNLVNYNNSLEQETVTSQNPTLSPDDATVTDGSQGSKESQLENTVNTSNNRGGLIFNLGWGLNRFRDGAVAAGRGLINAGKQLLSGQDDKKNNPPNQS</sequence>
<feature type="region of interest" description="Disordered" evidence="1">
    <location>
        <begin position="229"/>
        <end position="261"/>
    </location>
</feature>
<evidence type="ECO:0000256" key="1">
    <source>
        <dbReference type="SAM" id="MobiDB-lite"/>
    </source>
</evidence>
<keyword evidence="2" id="KW-0472">Membrane</keyword>
<reference evidence="3 4" key="1">
    <citation type="journal article" date="2013" name="BMC Genomics">
        <title>Comparison of the complete genome sequence of two closely related isolates of 'Candidatus Phytoplasma australiense' reveals genome plasticity.</title>
        <authorList>
            <person name="Andersen M.T."/>
            <person name="Liefting L.W."/>
            <person name="Havukkala I."/>
            <person name="Beever R.E."/>
        </authorList>
    </citation>
    <scope>NUCLEOTIDE SEQUENCE [LARGE SCALE GENOMIC DNA]</scope>
    <source>
        <strain evidence="3 4">NZSb11</strain>
    </source>
</reference>
<dbReference type="EMBL" id="CP002548">
    <property type="protein sequence ID" value="AGL90753.1"/>
    <property type="molecule type" value="Genomic_DNA"/>
</dbReference>
<name>R4S1T0_PHYAS</name>
<feature type="transmembrane region" description="Helical" evidence="2">
    <location>
        <begin position="12"/>
        <end position="33"/>
    </location>
</feature>
<dbReference type="AlphaFoldDB" id="R4S1T0"/>
<proteinExistence type="predicted"/>
<evidence type="ECO:0000313" key="3">
    <source>
        <dbReference type="EMBL" id="AGL90753.1"/>
    </source>
</evidence>
<evidence type="ECO:0000256" key="2">
    <source>
        <dbReference type="SAM" id="Phobius"/>
    </source>
</evidence>
<dbReference type="PATRIC" id="fig|980422.3.peg.774"/>
<accession>R4S1T0</accession>
<dbReference type="HOGENOM" id="CLU_888312_0_0_14"/>
<keyword evidence="4" id="KW-1185">Reference proteome</keyword>
<keyword evidence="2" id="KW-1133">Transmembrane helix</keyword>
<organism evidence="3 4">
    <name type="scientific">Strawberry lethal yellows phytoplasma (CPA) str. NZSb11</name>
    <dbReference type="NCBI Taxonomy" id="980422"/>
    <lineage>
        <taxon>Bacteria</taxon>
        <taxon>Bacillati</taxon>
        <taxon>Mycoplasmatota</taxon>
        <taxon>Mollicutes</taxon>
        <taxon>Acholeplasmatales</taxon>
        <taxon>Acholeplasmataceae</taxon>
        <taxon>Candidatus Phytoplasma</taxon>
        <taxon>16SrXII (Stolbur group)</taxon>
    </lineage>
</organism>
<dbReference type="RefSeq" id="WP_015638186.1">
    <property type="nucleotide sequence ID" value="NC_021236.1"/>
</dbReference>
<evidence type="ECO:0000313" key="4">
    <source>
        <dbReference type="Proteomes" id="UP000013941"/>
    </source>
</evidence>
<dbReference type="Proteomes" id="UP000013941">
    <property type="component" value="Chromosome"/>
</dbReference>
<keyword evidence="2" id="KW-0812">Transmembrane</keyword>
<feature type="compositionally biased region" description="Polar residues" evidence="1">
    <location>
        <begin position="245"/>
        <end position="261"/>
    </location>
</feature>
<gene>
    <name evidence="3" type="ORF">SLY_0838</name>
</gene>
<dbReference type="KEGG" id="nzs:SLY_0838"/>
<protein>
    <submittedName>
        <fullName evidence="3">Uncharacterized protein</fullName>
    </submittedName>
</protein>